<accession>A0A1D7V3A4</accession>
<sequence length="237" mass="27887">MNPKILLSVVFIVCLLFGGYKALDSGRIWFVYPSEQKYPLRGIDVSHHQGKIDWSRVPKSEISFVYIKSTEGAEFQDPSFQTNWKEARRAGFPVGAYHFFTLCRTGIEQAENFIRRVPKESDSLPPVLDLEFMGNCKERPKQQNVQKEIQDYLTRVDSYYGKKTILYLTFEFIDQYIGEEFFQHRIWIRDIYKHPNTFSDIPWVLWQYKNRGRIPGIEEYVDLNAVNGSLESLFSKN</sequence>
<dbReference type="GO" id="GO:0009253">
    <property type="term" value="P:peptidoglycan catabolic process"/>
    <property type="evidence" value="ECO:0007669"/>
    <property type="project" value="InterPro"/>
</dbReference>
<keyword evidence="5" id="KW-1185">Reference proteome</keyword>
<dbReference type="SUPFAM" id="SSF51445">
    <property type="entry name" value="(Trans)glycosidases"/>
    <property type="match status" value="1"/>
</dbReference>
<evidence type="ECO:0000313" key="4">
    <source>
        <dbReference type="EMBL" id="AOP36327.1"/>
    </source>
</evidence>
<dbReference type="AlphaFoldDB" id="A0A1D7V3A4"/>
<dbReference type="InterPro" id="IPR017853">
    <property type="entry name" value="GH"/>
</dbReference>
<evidence type="ECO:0000313" key="5">
    <source>
        <dbReference type="Proteomes" id="UP000094197"/>
    </source>
</evidence>
<evidence type="ECO:0000256" key="1">
    <source>
        <dbReference type="ARBA" id="ARBA00010646"/>
    </source>
</evidence>
<evidence type="ECO:0000256" key="3">
    <source>
        <dbReference type="ARBA" id="ARBA00023295"/>
    </source>
</evidence>
<keyword evidence="3" id="KW-0326">Glycosidase</keyword>
<dbReference type="GO" id="GO:0016052">
    <property type="term" value="P:carbohydrate catabolic process"/>
    <property type="evidence" value="ECO:0007669"/>
    <property type="project" value="TreeGrafter"/>
</dbReference>
<protein>
    <submittedName>
        <fullName evidence="4">Lysozyme</fullName>
    </submittedName>
</protein>
<comment type="similarity">
    <text evidence="1">Belongs to the glycosyl hydrolase 25 family.</text>
</comment>
<dbReference type="GO" id="GO:0016998">
    <property type="term" value="P:cell wall macromolecule catabolic process"/>
    <property type="evidence" value="ECO:0007669"/>
    <property type="project" value="InterPro"/>
</dbReference>
<dbReference type="EMBL" id="CP015218">
    <property type="protein sequence ID" value="AOP36327.1"/>
    <property type="molecule type" value="Genomic_DNA"/>
</dbReference>
<proteinExistence type="inferred from homology"/>
<dbReference type="OrthoDB" id="9765879at2"/>
<dbReference type="Proteomes" id="UP000094197">
    <property type="component" value="Chromosome 2"/>
</dbReference>
<organism evidence="4 5">
    <name type="scientific">Leptospira tipperaryensis</name>
    <dbReference type="NCBI Taxonomy" id="2564040"/>
    <lineage>
        <taxon>Bacteria</taxon>
        <taxon>Pseudomonadati</taxon>
        <taxon>Spirochaetota</taxon>
        <taxon>Spirochaetia</taxon>
        <taxon>Leptospirales</taxon>
        <taxon>Leptospiraceae</taxon>
        <taxon>Leptospira</taxon>
    </lineage>
</organism>
<dbReference type="InterPro" id="IPR002053">
    <property type="entry name" value="Glyco_hydro_25"/>
</dbReference>
<dbReference type="Pfam" id="PF01183">
    <property type="entry name" value="Glyco_hydro_25"/>
    <property type="match status" value="1"/>
</dbReference>
<dbReference type="GO" id="GO:0003796">
    <property type="term" value="F:lysozyme activity"/>
    <property type="evidence" value="ECO:0007669"/>
    <property type="project" value="InterPro"/>
</dbReference>
<dbReference type="CDD" id="cd06413">
    <property type="entry name" value="GH25_muramidase_1"/>
    <property type="match status" value="1"/>
</dbReference>
<dbReference type="Gene3D" id="3.20.20.80">
    <property type="entry name" value="Glycosidases"/>
    <property type="match status" value="1"/>
</dbReference>
<dbReference type="PANTHER" id="PTHR34135:SF2">
    <property type="entry name" value="LYSOZYME"/>
    <property type="match status" value="1"/>
</dbReference>
<dbReference type="RefSeq" id="WP_069609548.1">
    <property type="nucleotide sequence ID" value="NZ_CP015218.1"/>
</dbReference>
<gene>
    <name evidence="4" type="ORF">A0128_20120</name>
</gene>
<dbReference type="InterPro" id="IPR018077">
    <property type="entry name" value="Glyco_hydro_fam25_subgr"/>
</dbReference>
<dbReference type="PANTHER" id="PTHR34135">
    <property type="entry name" value="LYSOZYME"/>
    <property type="match status" value="1"/>
</dbReference>
<dbReference type="PROSITE" id="PS51904">
    <property type="entry name" value="GLYCOSYL_HYDROL_F25_2"/>
    <property type="match status" value="1"/>
</dbReference>
<dbReference type="KEGG" id="laj:A0128_20120"/>
<name>A0A1D7V3A4_9LEPT</name>
<reference evidence="4 5" key="1">
    <citation type="submission" date="2016-04" db="EMBL/GenBank/DDBJ databases">
        <title>Complete genome seqeunce of Leptospira alstonii serovar Room22.</title>
        <authorList>
            <person name="Nally J.E."/>
            <person name="Bayles D.O."/>
            <person name="Hurley D."/>
            <person name="Fanning S."/>
            <person name="McMahon B.J."/>
            <person name="Arent Z."/>
        </authorList>
    </citation>
    <scope>NUCLEOTIDE SEQUENCE [LARGE SCALE GENOMIC DNA]</scope>
    <source>
        <strain evidence="4 5">GWTS #1</strain>
    </source>
</reference>
<keyword evidence="2" id="KW-0378">Hydrolase</keyword>
<evidence type="ECO:0000256" key="2">
    <source>
        <dbReference type="ARBA" id="ARBA00022801"/>
    </source>
</evidence>
<dbReference type="SMART" id="SM00641">
    <property type="entry name" value="Glyco_25"/>
    <property type="match status" value="1"/>
</dbReference>